<accession>A0AAV1SJF6</accession>
<dbReference type="Proteomes" id="UP001314170">
    <property type="component" value="Unassembled WGS sequence"/>
</dbReference>
<proteinExistence type="predicted"/>
<organism evidence="2 3">
    <name type="scientific">Dovyalis caffra</name>
    <dbReference type="NCBI Taxonomy" id="77055"/>
    <lineage>
        <taxon>Eukaryota</taxon>
        <taxon>Viridiplantae</taxon>
        <taxon>Streptophyta</taxon>
        <taxon>Embryophyta</taxon>
        <taxon>Tracheophyta</taxon>
        <taxon>Spermatophyta</taxon>
        <taxon>Magnoliopsida</taxon>
        <taxon>eudicotyledons</taxon>
        <taxon>Gunneridae</taxon>
        <taxon>Pentapetalae</taxon>
        <taxon>rosids</taxon>
        <taxon>fabids</taxon>
        <taxon>Malpighiales</taxon>
        <taxon>Salicaceae</taxon>
        <taxon>Flacourtieae</taxon>
        <taxon>Dovyalis</taxon>
    </lineage>
</organism>
<keyword evidence="1" id="KW-1133">Transmembrane helix</keyword>
<name>A0AAV1SJF6_9ROSI</name>
<protein>
    <submittedName>
        <fullName evidence="2">Uncharacterized protein</fullName>
    </submittedName>
</protein>
<evidence type="ECO:0000256" key="1">
    <source>
        <dbReference type="SAM" id="Phobius"/>
    </source>
</evidence>
<feature type="transmembrane region" description="Helical" evidence="1">
    <location>
        <begin position="53"/>
        <end position="71"/>
    </location>
</feature>
<dbReference type="EMBL" id="CAWUPB010001184">
    <property type="protein sequence ID" value="CAK7350407.1"/>
    <property type="molecule type" value="Genomic_DNA"/>
</dbReference>
<keyword evidence="3" id="KW-1185">Reference proteome</keyword>
<keyword evidence="1" id="KW-0472">Membrane</keyword>
<keyword evidence="1" id="KW-0812">Transmembrane</keyword>
<dbReference type="AlphaFoldDB" id="A0AAV1SJF6"/>
<comment type="caution">
    <text evidence="2">The sequence shown here is derived from an EMBL/GenBank/DDBJ whole genome shotgun (WGS) entry which is preliminary data.</text>
</comment>
<evidence type="ECO:0000313" key="2">
    <source>
        <dbReference type="EMBL" id="CAK7350407.1"/>
    </source>
</evidence>
<reference evidence="2 3" key="1">
    <citation type="submission" date="2024-01" db="EMBL/GenBank/DDBJ databases">
        <authorList>
            <person name="Waweru B."/>
        </authorList>
    </citation>
    <scope>NUCLEOTIDE SEQUENCE [LARGE SCALE GENOMIC DNA]</scope>
</reference>
<evidence type="ECO:0000313" key="3">
    <source>
        <dbReference type="Proteomes" id="UP001314170"/>
    </source>
</evidence>
<sequence length="126" mass="14042">MPALSSTMIASKIVSWIKSNDDKLFKGYQMSFQDDKIESFTAGVMKETMSKKVGLLLLVHLIFMAIVGHSASAMRQFPFSDHITVNDDGIVMELWKQLAKGEKENLRWVQMCVGTASLPTIISTKA</sequence>
<gene>
    <name evidence="2" type="ORF">DCAF_LOCUS23138</name>
</gene>